<evidence type="ECO:0000313" key="3">
    <source>
        <dbReference type="EMBL" id="MET4577138.1"/>
    </source>
</evidence>
<keyword evidence="3" id="KW-0675">Receptor</keyword>
<dbReference type="InterPro" id="IPR042100">
    <property type="entry name" value="Bug_dom1"/>
</dbReference>
<reference evidence="3 4" key="1">
    <citation type="submission" date="2024-06" db="EMBL/GenBank/DDBJ databases">
        <title>Sorghum-associated microbial communities from plants grown in Nebraska, USA.</title>
        <authorList>
            <person name="Schachtman D."/>
        </authorList>
    </citation>
    <scope>NUCLEOTIDE SEQUENCE [LARGE SCALE GENOMIC DNA]</scope>
    <source>
        <strain evidence="3 4">2709</strain>
    </source>
</reference>
<name>A0ABV2Q978_9BURK</name>
<comment type="similarity">
    <text evidence="1">Belongs to the UPF0065 (bug) family.</text>
</comment>
<sequence length="336" mass="35631">MKKSLNHSPGLCRMLRSALTGLLLGSSVLASISAAAQQAWPTKPVRVILPFGPGSATDIVARAVAEEFRAELGQPFVVDNRAGANGFIAAEAVARAPADGYTLFITSNTTQTNNQFLFKKLPYDPVKDFVPIGPINEQYYVLAVPQSLPVNNVAEFVAWLKANPDKASYGWGAAVAQIAGATFLKEVGATATGVPYKSSPQVTTDLIGGQLSFTVQGVTSGLQVLKSGRLKALMVSSPERVPQLPDVPTGAEAGVPGFRASAFIGVFAPAGTPDHIVKLLNTTLIKALRKPEMIARIDACCAGRFIHSTPAEFAEYLRKDRERWATSINAAGIKPE</sequence>
<keyword evidence="2" id="KW-0732">Signal</keyword>
<dbReference type="Gene3D" id="3.40.190.150">
    <property type="entry name" value="Bordetella uptake gene, domain 1"/>
    <property type="match status" value="1"/>
</dbReference>
<gene>
    <name evidence="3" type="ORF">ABIE13_002249</name>
</gene>
<dbReference type="CDD" id="cd07012">
    <property type="entry name" value="PBP2_Bug_TTT"/>
    <property type="match status" value="1"/>
</dbReference>
<dbReference type="Pfam" id="PF03401">
    <property type="entry name" value="TctC"/>
    <property type="match status" value="1"/>
</dbReference>
<dbReference type="PANTHER" id="PTHR42928">
    <property type="entry name" value="TRICARBOXYLATE-BINDING PROTEIN"/>
    <property type="match status" value="1"/>
</dbReference>
<dbReference type="PANTHER" id="PTHR42928:SF5">
    <property type="entry name" value="BLR1237 PROTEIN"/>
    <property type="match status" value="1"/>
</dbReference>
<organism evidence="3 4">
    <name type="scientific">Ottowia thiooxydans</name>
    <dbReference type="NCBI Taxonomy" id="219182"/>
    <lineage>
        <taxon>Bacteria</taxon>
        <taxon>Pseudomonadati</taxon>
        <taxon>Pseudomonadota</taxon>
        <taxon>Betaproteobacteria</taxon>
        <taxon>Burkholderiales</taxon>
        <taxon>Comamonadaceae</taxon>
        <taxon>Ottowia</taxon>
    </lineage>
</organism>
<keyword evidence="4" id="KW-1185">Reference proteome</keyword>
<dbReference type="Gene3D" id="3.40.190.10">
    <property type="entry name" value="Periplasmic binding protein-like II"/>
    <property type="match status" value="1"/>
</dbReference>
<dbReference type="InterPro" id="IPR005064">
    <property type="entry name" value="BUG"/>
</dbReference>
<dbReference type="SUPFAM" id="SSF53850">
    <property type="entry name" value="Periplasmic binding protein-like II"/>
    <property type="match status" value="1"/>
</dbReference>
<comment type="caution">
    <text evidence="3">The sequence shown here is derived from an EMBL/GenBank/DDBJ whole genome shotgun (WGS) entry which is preliminary data.</text>
</comment>
<dbReference type="RefSeq" id="WP_354443273.1">
    <property type="nucleotide sequence ID" value="NZ_JBEPSH010000004.1"/>
</dbReference>
<feature type="chain" id="PRO_5046711029" evidence="2">
    <location>
        <begin position="31"/>
        <end position="336"/>
    </location>
</feature>
<accession>A0ABV2Q978</accession>
<dbReference type="Proteomes" id="UP001549320">
    <property type="component" value="Unassembled WGS sequence"/>
</dbReference>
<dbReference type="PIRSF" id="PIRSF017082">
    <property type="entry name" value="YflP"/>
    <property type="match status" value="1"/>
</dbReference>
<dbReference type="EMBL" id="JBEPSH010000004">
    <property type="protein sequence ID" value="MET4577138.1"/>
    <property type="molecule type" value="Genomic_DNA"/>
</dbReference>
<proteinExistence type="inferred from homology"/>
<protein>
    <submittedName>
        <fullName evidence="3">Tripartite-type tricarboxylate transporter receptor subunit TctC</fullName>
    </submittedName>
</protein>
<feature type="signal peptide" evidence="2">
    <location>
        <begin position="1"/>
        <end position="30"/>
    </location>
</feature>
<evidence type="ECO:0000313" key="4">
    <source>
        <dbReference type="Proteomes" id="UP001549320"/>
    </source>
</evidence>
<evidence type="ECO:0000256" key="1">
    <source>
        <dbReference type="ARBA" id="ARBA00006987"/>
    </source>
</evidence>
<evidence type="ECO:0000256" key="2">
    <source>
        <dbReference type="SAM" id="SignalP"/>
    </source>
</evidence>